<evidence type="ECO:0000256" key="2">
    <source>
        <dbReference type="ARBA" id="ARBA00009045"/>
    </source>
</evidence>
<dbReference type="PANTHER" id="PTHR43066:SF1">
    <property type="entry name" value="RHOMBOID PROTEIN 2"/>
    <property type="match status" value="1"/>
</dbReference>
<evidence type="ECO:0000313" key="10">
    <source>
        <dbReference type="EMBL" id="TDE04492.1"/>
    </source>
</evidence>
<keyword evidence="4 8" id="KW-0812">Transmembrane</keyword>
<dbReference type="SUPFAM" id="SSF144091">
    <property type="entry name" value="Rhomboid-like"/>
    <property type="match status" value="1"/>
</dbReference>
<evidence type="ECO:0000259" key="9">
    <source>
        <dbReference type="Pfam" id="PF01694"/>
    </source>
</evidence>
<proteinExistence type="inferred from homology"/>
<evidence type="ECO:0000256" key="4">
    <source>
        <dbReference type="ARBA" id="ARBA00022692"/>
    </source>
</evidence>
<keyword evidence="6 8" id="KW-1133">Transmembrane helix</keyword>
<feature type="transmembrane region" description="Helical" evidence="8">
    <location>
        <begin position="162"/>
        <end position="182"/>
    </location>
</feature>
<comment type="caution">
    <text evidence="10">The sequence shown here is derived from an EMBL/GenBank/DDBJ whole genome shotgun (WGS) entry which is preliminary data.</text>
</comment>
<comment type="similarity">
    <text evidence="2">Belongs to the peptidase S54 family.</text>
</comment>
<dbReference type="PANTHER" id="PTHR43066">
    <property type="entry name" value="RHOMBOID-RELATED PROTEIN"/>
    <property type="match status" value="1"/>
</dbReference>
<keyword evidence="3 10" id="KW-0645">Protease</keyword>
<dbReference type="EMBL" id="SMFO01000004">
    <property type="protein sequence ID" value="TDE04492.1"/>
    <property type="molecule type" value="Genomic_DNA"/>
</dbReference>
<feature type="transmembrane region" description="Helical" evidence="8">
    <location>
        <begin position="138"/>
        <end position="156"/>
    </location>
</feature>
<evidence type="ECO:0000256" key="8">
    <source>
        <dbReference type="SAM" id="Phobius"/>
    </source>
</evidence>
<evidence type="ECO:0000256" key="7">
    <source>
        <dbReference type="ARBA" id="ARBA00023136"/>
    </source>
</evidence>
<keyword evidence="7 8" id="KW-0472">Membrane</keyword>
<dbReference type="GO" id="GO:0004252">
    <property type="term" value="F:serine-type endopeptidase activity"/>
    <property type="evidence" value="ECO:0007669"/>
    <property type="project" value="InterPro"/>
</dbReference>
<dbReference type="RefSeq" id="WP_132110098.1">
    <property type="nucleotide sequence ID" value="NZ_SMFO01000004.1"/>
</dbReference>
<protein>
    <submittedName>
        <fullName evidence="10">Rhomboid family intramembrane serine protease</fullName>
    </submittedName>
</protein>
<dbReference type="AlphaFoldDB" id="A0A4R5CUW4"/>
<evidence type="ECO:0000256" key="6">
    <source>
        <dbReference type="ARBA" id="ARBA00022989"/>
    </source>
</evidence>
<dbReference type="Proteomes" id="UP000294597">
    <property type="component" value="Unassembled WGS sequence"/>
</dbReference>
<feature type="transmembrane region" description="Helical" evidence="8">
    <location>
        <begin position="112"/>
        <end position="131"/>
    </location>
</feature>
<gene>
    <name evidence="10" type="ORF">E0F98_07515</name>
</gene>
<dbReference type="InterPro" id="IPR035952">
    <property type="entry name" value="Rhomboid-like_sf"/>
</dbReference>
<dbReference type="GO" id="GO:0016020">
    <property type="term" value="C:membrane"/>
    <property type="evidence" value="ECO:0007669"/>
    <property type="project" value="UniProtKB-SubCell"/>
</dbReference>
<organism evidence="10 11">
    <name type="scientific">Flavobacterium hiemivividum</name>
    <dbReference type="NCBI Taxonomy" id="2541734"/>
    <lineage>
        <taxon>Bacteria</taxon>
        <taxon>Pseudomonadati</taxon>
        <taxon>Bacteroidota</taxon>
        <taxon>Flavobacteriia</taxon>
        <taxon>Flavobacteriales</taxon>
        <taxon>Flavobacteriaceae</taxon>
        <taxon>Flavobacterium</taxon>
    </lineage>
</organism>
<evidence type="ECO:0000256" key="1">
    <source>
        <dbReference type="ARBA" id="ARBA00004141"/>
    </source>
</evidence>
<dbReference type="Gene3D" id="1.20.1540.10">
    <property type="entry name" value="Rhomboid-like"/>
    <property type="match status" value="1"/>
</dbReference>
<keyword evidence="11" id="KW-1185">Reference proteome</keyword>
<reference evidence="10 11" key="1">
    <citation type="submission" date="2019-03" db="EMBL/GenBank/DDBJ databases">
        <title>Flavobacterium TSA-D2 sp. nov., isolated from arctic soil.</title>
        <authorList>
            <person name="Chaudhary D.K."/>
        </authorList>
    </citation>
    <scope>NUCLEOTIDE SEQUENCE [LARGE SCALE GENOMIC DNA]</scope>
    <source>
        <strain evidence="10 11">TSA-D2</strain>
    </source>
</reference>
<keyword evidence="5" id="KW-0378">Hydrolase</keyword>
<feature type="transmembrane region" description="Helical" evidence="8">
    <location>
        <begin position="7"/>
        <end position="28"/>
    </location>
</feature>
<name>A0A4R5CUW4_9FLAO</name>
<feature type="transmembrane region" description="Helical" evidence="8">
    <location>
        <begin position="65"/>
        <end position="83"/>
    </location>
</feature>
<dbReference type="InterPro" id="IPR022764">
    <property type="entry name" value="Peptidase_S54_rhomboid_dom"/>
</dbReference>
<dbReference type="GO" id="GO:0006508">
    <property type="term" value="P:proteolysis"/>
    <property type="evidence" value="ECO:0007669"/>
    <property type="project" value="UniProtKB-KW"/>
</dbReference>
<evidence type="ECO:0000256" key="3">
    <source>
        <dbReference type="ARBA" id="ARBA00022670"/>
    </source>
</evidence>
<dbReference type="Pfam" id="PF01694">
    <property type="entry name" value="Rhomboid"/>
    <property type="match status" value="1"/>
</dbReference>
<sequence>MDNQFKFTNAVLGVPLFFVLLLWFIYWLEIRFGFDFVRNGIYPRTFSGLQGVLFSPFIHSDLKHLYNNSLPLLVLLAALQFFYAKQSYAVIGFGILMSGILTWFIGRSSYHIGASGLIYVLVSFIFIKGILTRYYRLVALSLAVIMLYGGMLWYIFPEVDDTISWEGHLAGLISGLVLSIMYKTPEFKKPIKYEWERPEFDPAEDKFMERFDENGNFVNLPVVEIDEEEVEPLSSYFTSNYTVDYDIVVNEKNESRPES</sequence>
<evidence type="ECO:0000256" key="5">
    <source>
        <dbReference type="ARBA" id="ARBA00022801"/>
    </source>
</evidence>
<feature type="transmembrane region" description="Helical" evidence="8">
    <location>
        <begin position="88"/>
        <end position="106"/>
    </location>
</feature>
<feature type="domain" description="Peptidase S54 rhomboid" evidence="9">
    <location>
        <begin position="52"/>
        <end position="182"/>
    </location>
</feature>
<comment type="subcellular location">
    <subcellularLocation>
        <location evidence="1">Membrane</location>
        <topology evidence="1">Multi-pass membrane protein</topology>
    </subcellularLocation>
</comment>
<evidence type="ECO:0000313" key="11">
    <source>
        <dbReference type="Proteomes" id="UP000294597"/>
    </source>
</evidence>
<accession>A0A4R5CUW4</accession>